<proteinExistence type="predicted"/>
<dbReference type="EC" id="2.6.1.85" evidence="1"/>
<evidence type="ECO:0000313" key="2">
    <source>
        <dbReference type="Proteomes" id="UP001145114"/>
    </source>
</evidence>
<dbReference type="EMBL" id="JAMZIH010005628">
    <property type="protein sequence ID" value="KAJ1674877.1"/>
    <property type="molecule type" value="Genomic_DNA"/>
</dbReference>
<dbReference type="Proteomes" id="UP001145114">
    <property type="component" value="Unassembled WGS sequence"/>
</dbReference>
<name>A0ACC1HI30_9FUNG</name>
<reference evidence="1" key="1">
    <citation type="submission" date="2022-06" db="EMBL/GenBank/DDBJ databases">
        <title>Phylogenomic reconstructions and comparative analyses of Kickxellomycotina fungi.</title>
        <authorList>
            <person name="Reynolds N.K."/>
            <person name="Stajich J.E."/>
            <person name="Barry K."/>
            <person name="Grigoriev I.V."/>
            <person name="Crous P."/>
            <person name="Smith M.E."/>
        </authorList>
    </citation>
    <scope>NUCLEOTIDE SEQUENCE</scope>
    <source>
        <strain evidence="1">RSA 2271</strain>
    </source>
</reference>
<accession>A0ACC1HI30</accession>
<evidence type="ECO:0000313" key="1">
    <source>
        <dbReference type="EMBL" id="KAJ1674877.1"/>
    </source>
</evidence>
<sequence>MSPLTSPAASSNALAVPDPTELALKRLQESMRTLIVDNYDSYTYNLLHLWFKRPHLPDARPLDDRVILIRNDQYPWEIVRDRILPFVDNIIISPGPGTPEIASDFGVCANILREVRDKPIFGVCLGHQGIAHIFGGKVVKARAAVHGQLSPVKYKHGFKTVSEANTVVGKEGTLFEGIPENLRVVRYHSLVADPESLAGIDDLLITAYAVGTVRVRDPTTGQFHNEATTEIMALQHRTLPIYGVQFHPESICTEYGRQLMTNFHRLTAEYLTANGLVERRPAGIPSDVLAMSALASTSIASPAASGAPELRLVTAKLPALECNPADLTLFLFEWLYGDDQMGFMLDSAKLGDLNSTYSIMGSGLSAGSVTVRYRLADNRAQILAFDPSGYAPAGVERRVVHEEKLHPDTLKPGTTFWDWMQTVVNQTQADDQIQLFDLGRAGWLEDYRYVDELPFAFRGGWVGHFTYEMKAESLPMYSTQSRPHGSSGDGVHPANNSGGDASAELPDVNLIFADRSIVVRYLPDASGAEVYIQALVRSSTFDSSEAPQWFGHIADTSDTTMEWLGSTARSISQALVEFAHGGAKRADNSDNGAASNTQAVIDEIADPVSALSYAEYIAAVEQSQKWIREGESYEVCLTTQFRVDLTNPLKAGSPLAAASNGPLTAEIRDPATMRKLYRSLRRFNPAPYAAYFWFGDIGGGIAGSSPERFLRVTTNLNIKSMDSELIDTDEAIWNEHQSIPTETKGRRWVEMKPIKGTVRRPKIPSPCPHGTMLSPVCDHCEARVKAADKQLANELYHDVKERAENLMIVDLIRNDLTTFCGPNTVCVPHLMAIETYAHVHQMVTTVCGELRDEVGGLKALDRCFPPGSMTGAPKLRTVQLLEYLETERRKGEEEEKRVPYPRGIYSGCIGYISAHGGQADWSVVIRTVVVDHHGKRLSAGAGGALTILSDPHKEWEEVLVKFGSVYPGIKSYIAERIAEQF</sequence>
<keyword evidence="1" id="KW-0808">Transferase</keyword>
<protein>
    <submittedName>
        <fullName evidence="1">Para-aminobenzoate synthase, (PABA)</fullName>
        <ecNumber evidence="1">2.6.1.85</ecNumber>
    </submittedName>
</protein>
<organism evidence="1 2">
    <name type="scientific">Spiromyces aspiralis</name>
    <dbReference type="NCBI Taxonomy" id="68401"/>
    <lineage>
        <taxon>Eukaryota</taxon>
        <taxon>Fungi</taxon>
        <taxon>Fungi incertae sedis</taxon>
        <taxon>Zoopagomycota</taxon>
        <taxon>Kickxellomycotina</taxon>
        <taxon>Kickxellomycetes</taxon>
        <taxon>Kickxellales</taxon>
        <taxon>Kickxellaceae</taxon>
        <taxon>Spiromyces</taxon>
    </lineage>
</organism>
<gene>
    <name evidence="1" type="primary">ABZ1</name>
    <name evidence="1" type="ORF">EV182_002386</name>
</gene>
<comment type="caution">
    <text evidence="1">The sequence shown here is derived from an EMBL/GenBank/DDBJ whole genome shotgun (WGS) entry which is preliminary data.</text>
</comment>
<keyword evidence="1" id="KW-0032">Aminotransferase</keyword>
<keyword evidence="2" id="KW-1185">Reference proteome</keyword>